<evidence type="ECO:0000256" key="2">
    <source>
        <dbReference type="ARBA" id="ARBA00022630"/>
    </source>
</evidence>
<dbReference type="PANTHER" id="PTHR43567:SF1">
    <property type="entry name" value="FLAVOREDOXIN"/>
    <property type="match status" value="1"/>
</dbReference>
<keyword evidence="6" id="KW-1185">Reference proteome</keyword>
<accession>A0A1H2TDZ4</accession>
<dbReference type="Gene3D" id="2.30.110.10">
    <property type="entry name" value="Electron Transport, Fmn-binding Protein, Chain A"/>
    <property type="match status" value="1"/>
</dbReference>
<dbReference type="AlphaFoldDB" id="A0A1H2TDZ4"/>
<dbReference type="SUPFAM" id="SSF50475">
    <property type="entry name" value="FMN-binding split barrel"/>
    <property type="match status" value="1"/>
</dbReference>
<feature type="domain" description="Flavin reductase like" evidence="4">
    <location>
        <begin position="11"/>
        <end position="181"/>
    </location>
</feature>
<dbReference type="InterPro" id="IPR052174">
    <property type="entry name" value="Flavoredoxin"/>
</dbReference>
<proteinExistence type="inferred from homology"/>
<dbReference type="GO" id="GO:0016646">
    <property type="term" value="F:oxidoreductase activity, acting on the CH-NH group of donors, NAD or NADP as acceptor"/>
    <property type="evidence" value="ECO:0007669"/>
    <property type="project" value="UniProtKB-ARBA"/>
</dbReference>
<evidence type="ECO:0000256" key="3">
    <source>
        <dbReference type="ARBA" id="ARBA00038054"/>
    </source>
</evidence>
<dbReference type="Proteomes" id="UP000182771">
    <property type="component" value="Unassembled WGS sequence"/>
</dbReference>
<dbReference type="GeneID" id="85016248"/>
<gene>
    <name evidence="5" type="ORF">SAMN05444420_102151</name>
</gene>
<keyword evidence="2" id="KW-0285">Flavoprotein</keyword>
<evidence type="ECO:0000259" key="4">
    <source>
        <dbReference type="Pfam" id="PF01613"/>
    </source>
</evidence>
<protein>
    <submittedName>
        <fullName evidence="5">NADH-FMN oxidoreductase RutF, flavin reductase (DIM6/NTAB) family</fullName>
    </submittedName>
</protein>
<dbReference type="InterPro" id="IPR012349">
    <property type="entry name" value="Split_barrel_FMN-bd"/>
</dbReference>
<dbReference type="PANTHER" id="PTHR43567">
    <property type="entry name" value="FLAVOREDOXIN-RELATED-RELATED"/>
    <property type="match status" value="1"/>
</dbReference>
<name>A0A1H2TDZ4_9FLAO</name>
<evidence type="ECO:0000313" key="5">
    <source>
        <dbReference type="EMBL" id="SDW41494.1"/>
    </source>
</evidence>
<dbReference type="OrthoDB" id="9794638at2"/>
<comment type="cofactor">
    <cofactor evidence="1">
        <name>FMN</name>
        <dbReference type="ChEBI" id="CHEBI:58210"/>
    </cofactor>
</comment>
<dbReference type="RefSeq" id="WP_016420255.1">
    <property type="nucleotide sequence ID" value="NZ_FNND01000002.1"/>
</dbReference>
<dbReference type="Pfam" id="PF01613">
    <property type="entry name" value="Flavin_Reduct"/>
    <property type="match status" value="1"/>
</dbReference>
<comment type="caution">
    <text evidence="5">The sequence shown here is derived from an EMBL/GenBank/DDBJ whole genome shotgun (WGS) entry which is preliminary data.</text>
</comment>
<dbReference type="InterPro" id="IPR002563">
    <property type="entry name" value="Flavin_Rdtase-like_dom"/>
</dbReference>
<dbReference type="EMBL" id="FNND01000002">
    <property type="protein sequence ID" value="SDW41494.1"/>
    <property type="molecule type" value="Genomic_DNA"/>
</dbReference>
<evidence type="ECO:0000256" key="1">
    <source>
        <dbReference type="ARBA" id="ARBA00001917"/>
    </source>
</evidence>
<sequence>MQSFLPNMFYYGFPVVLLSTVDANGKADVTPITCTFNIGTNAVIALVKLNQAYDNVMAVPEVVFNLPTASMWEKVEAIAPYTAKDPVPSQKAAKYTHTDDKFALGGFTPLASVKVRPPRVAQCPIQAEAKVVNVNDRNGYALIELEIVQVHAEDNLVLDGNKINPLNWEPLIYNFKHYYGIGEHKGLNFSIK</sequence>
<dbReference type="GO" id="GO:0010181">
    <property type="term" value="F:FMN binding"/>
    <property type="evidence" value="ECO:0007669"/>
    <property type="project" value="InterPro"/>
</dbReference>
<reference evidence="5 6" key="1">
    <citation type="submission" date="2016-10" db="EMBL/GenBank/DDBJ databases">
        <authorList>
            <person name="Varghese N."/>
            <person name="Submissions S."/>
        </authorList>
    </citation>
    <scope>NUCLEOTIDE SEQUENCE [LARGE SCALE GENOMIC DNA]</scope>
    <source>
        <strain evidence="5 6">DSM 11449</strain>
    </source>
</reference>
<organism evidence="5 6">
    <name type="scientific">Capnocytophaga granulosa</name>
    <dbReference type="NCBI Taxonomy" id="45242"/>
    <lineage>
        <taxon>Bacteria</taxon>
        <taxon>Pseudomonadati</taxon>
        <taxon>Bacteroidota</taxon>
        <taxon>Flavobacteriia</taxon>
        <taxon>Flavobacteriales</taxon>
        <taxon>Flavobacteriaceae</taxon>
        <taxon>Capnocytophaga</taxon>
    </lineage>
</organism>
<comment type="similarity">
    <text evidence="3">Belongs to the flavoredoxin family.</text>
</comment>
<evidence type="ECO:0000313" key="6">
    <source>
        <dbReference type="Proteomes" id="UP000182771"/>
    </source>
</evidence>